<dbReference type="AlphaFoldDB" id="A0A2P5CQE0"/>
<dbReference type="EMBL" id="JXTC01000339">
    <property type="protein sequence ID" value="PON63250.1"/>
    <property type="molecule type" value="Genomic_DNA"/>
</dbReference>
<proteinExistence type="predicted"/>
<reference evidence="2" key="1">
    <citation type="submission" date="2016-06" db="EMBL/GenBank/DDBJ databases">
        <title>Parallel loss of symbiosis genes in relatives of nitrogen-fixing non-legume Parasponia.</title>
        <authorList>
            <person name="Van Velzen R."/>
            <person name="Holmer R."/>
            <person name="Bu F."/>
            <person name="Rutten L."/>
            <person name="Van Zeijl A."/>
            <person name="Liu W."/>
            <person name="Santuari L."/>
            <person name="Cao Q."/>
            <person name="Sharma T."/>
            <person name="Shen D."/>
            <person name="Roswanjaya Y."/>
            <person name="Wardhani T."/>
            <person name="Kalhor M.S."/>
            <person name="Jansen J."/>
            <person name="Van den Hoogen J."/>
            <person name="Gungor B."/>
            <person name="Hartog M."/>
            <person name="Hontelez J."/>
            <person name="Verver J."/>
            <person name="Yang W.-C."/>
            <person name="Schijlen E."/>
            <person name="Repin R."/>
            <person name="Schilthuizen M."/>
            <person name="Schranz E."/>
            <person name="Heidstra R."/>
            <person name="Miyata K."/>
            <person name="Fedorova E."/>
            <person name="Kohlen W."/>
            <person name="Bisseling T."/>
            <person name="Smit S."/>
            <person name="Geurts R."/>
        </authorList>
    </citation>
    <scope>NUCLEOTIDE SEQUENCE [LARGE SCALE GENOMIC DNA]</scope>
    <source>
        <strain evidence="2">cv. RG33-2</strain>
    </source>
</reference>
<evidence type="ECO:0000313" key="2">
    <source>
        <dbReference type="Proteomes" id="UP000237000"/>
    </source>
</evidence>
<protein>
    <submittedName>
        <fullName evidence="1">Uncharacterized protein</fullName>
    </submittedName>
</protein>
<name>A0A2P5CQE0_TREOI</name>
<dbReference type="Proteomes" id="UP000237000">
    <property type="component" value="Unassembled WGS sequence"/>
</dbReference>
<organism evidence="1 2">
    <name type="scientific">Trema orientale</name>
    <name type="common">Charcoal tree</name>
    <name type="synonym">Celtis orientalis</name>
    <dbReference type="NCBI Taxonomy" id="63057"/>
    <lineage>
        <taxon>Eukaryota</taxon>
        <taxon>Viridiplantae</taxon>
        <taxon>Streptophyta</taxon>
        <taxon>Embryophyta</taxon>
        <taxon>Tracheophyta</taxon>
        <taxon>Spermatophyta</taxon>
        <taxon>Magnoliopsida</taxon>
        <taxon>eudicotyledons</taxon>
        <taxon>Gunneridae</taxon>
        <taxon>Pentapetalae</taxon>
        <taxon>rosids</taxon>
        <taxon>fabids</taxon>
        <taxon>Rosales</taxon>
        <taxon>Cannabaceae</taxon>
        <taxon>Trema</taxon>
    </lineage>
</organism>
<comment type="caution">
    <text evidence="1">The sequence shown here is derived from an EMBL/GenBank/DDBJ whole genome shotgun (WGS) entry which is preliminary data.</text>
</comment>
<keyword evidence="2" id="KW-1185">Reference proteome</keyword>
<gene>
    <name evidence="1" type="ORF">TorRG33x02_276650</name>
</gene>
<sequence length="49" mass="5556">MIYWVQGTNLTVSLPLNQVLGRICPDGVYDARWFQNSTSEEKLLGLISE</sequence>
<accession>A0A2P5CQE0</accession>
<evidence type="ECO:0000313" key="1">
    <source>
        <dbReference type="EMBL" id="PON63250.1"/>
    </source>
</evidence>
<dbReference type="InParanoid" id="A0A2P5CQE0"/>